<feature type="compositionally biased region" description="Basic and acidic residues" evidence="7">
    <location>
        <begin position="60"/>
        <end position="72"/>
    </location>
</feature>
<feature type="compositionally biased region" description="Low complexity" evidence="7">
    <location>
        <begin position="298"/>
        <end position="312"/>
    </location>
</feature>
<evidence type="ECO:0000256" key="7">
    <source>
        <dbReference type="SAM" id="MobiDB-lite"/>
    </source>
</evidence>
<dbReference type="SUPFAM" id="SSF46911">
    <property type="entry name" value="Ribosomal protein S18"/>
    <property type="match status" value="1"/>
</dbReference>
<organism evidence="8 9">
    <name type="scientific">Apatococcus lobatus</name>
    <dbReference type="NCBI Taxonomy" id="904363"/>
    <lineage>
        <taxon>Eukaryota</taxon>
        <taxon>Viridiplantae</taxon>
        <taxon>Chlorophyta</taxon>
        <taxon>core chlorophytes</taxon>
        <taxon>Trebouxiophyceae</taxon>
        <taxon>Chlorellales</taxon>
        <taxon>Chlorellaceae</taxon>
        <taxon>Apatococcus</taxon>
    </lineage>
</organism>
<comment type="subunit">
    <text evidence="1">Part of the 30S ribosomal subunit.</text>
</comment>
<evidence type="ECO:0000256" key="2">
    <source>
        <dbReference type="ARBA" id="ARBA00022884"/>
    </source>
</evidence>
<dbReference type="GO" id="GO:0070181">
    <property type="term" value="F:small ribosomal subunit rRNA binding"/>
    <property type="evidence" value="ECO:0007669"/>
    <property type="project" value="TreeGrafter"/>
</dbReference>
<comment type="caution">
    <text evidence="8">The sequence shown here is derived from an EMBL/GenBank/DDBJ whole genome shotgun (WGS) entry which is preliminary data.</text>
</comment>
<keyword evidence="4 6" id="KW-0687">Ribonucleoprotein</keyword>
<dbReference type="PRINTS" id="PR00974">
    <property type="entry name" value="RIBOSOMALS18"/>
</dbReference>
<feature type="compositionally biased region" description="Basic and acidic residues" evidence="7">
    <location>
        <begin position="328"/>
        <end position="339"/>
    </location>
</feature>
<dbReference type="NCBIfam" id="TIGR00165">
    <property type="entry name" value="S18"/>
    <property type="match status" value="1"/>
</dbReference>
<evidence type="ECO:0000313" key="8">
    <source>
        <dbReference type="EMBL" id="KAK9821390.1"/>
    </source>
</evidence>
<dbReference type="EMBL" id="JALJOS010000038">
    <property type="protein sequence ID" value="KAK9821390.1"/>
    <property type="molecule type" value="Genomic_DNA"/>
</dbReference>
<feature type="compositionally biased region" description="Low complexity" evidence="7">
    <location>
        <begin position="369"/>
        <end position="379"/>
    </location>
</feature>
<dbReference type="InterPro" id="IPR001648">
    <property type="entry name" value="Ribosomal_bS18"/>
</dbReference>
<feature type="region of interest" description="Disordered" evidence="7">
    <location>
        <begin position="569"/>
        <end position="589"/>
    </location>
</feature>
<feature type="compositionally biased region" description="Low complexity" evidence="7">
    <location>
        <begin position="147"/>
        <end position="164"/>
    </location>
</feature>
<feature type="compositionally biased region" description="Low complexity" evidence="7">
    <location>
        <begin position="398"/>
        <end position="439"/>
    </location>
</feature>
<feature type="compositionally biased region" description="Low complexity" evidence="7">
    <location>
        <begin position="453"/>
        <end position="475"/>
    </location>
</feature>
<keyword evidence="2" id="KW-0694">RNA-binding</keyword>
<evidence type="ECO:0000256" key="4">
    <source>
        <dbReference type="ARBA" id="ARBA00023274"/>
    </source>
</evidence>
<dbReference type="GO" id="GO:0003735">
    <property type="term" value="F:structural constituent of ribosome"/>
    <property type="evidence" value="ECO:0007669"/>
    <property type="project" value="InterPro"/>
</dbReference>
<protein>
    <recommendedName>
        <fullName evidence="5">Small ribosomal subunit protein bS18c</fullName>
    </recommendedName>
</protein>
<dbReference type="GO" id="GO:0005763">
    <property type="term" value="C:mitochondrial small ribosomal subunit"/>
    <property type="evidence" value="ECO:0007669"/>
    <property type="project" value="TreeGrafter"/>
</dbReference>
<dbReference type="GO" id="GO:0006412">
    <property type="term" value="P:translation"/>
    <property type="evidence" value="ECO:0007669"/>
    <property type="project" value="InterPro"/>
</dbReference>
<evidence type="ECO:0000256" key="6">
    <source>
        <dbReference type="RuleBase" id="RU003910"/>
    </source>
</evidence>
<accession>A0AAW1QJC0</accession>
<feature type="compositionally biased region" description="Polar residues" evidence="7">
    <location>
        <begin position="313"/>
        <end position="325"/>
    </location>
</feature>
<dbReference type="Gene3D" id="4.10.640.10">
    <property type="entry name" value="Ribosomal protein S18"/>
    <property type="match status" value="1"/>
</dbReference>
<proteinExistence type="inferred from homology"/>
<feature type="compositionally biased region" description="Basic and acidic residues" evidence="7">
    <location>
        <begin position="235"/>
        <end position="257"/>
    </location>
</feature>
<evidence type="ECO:0000256" key="3">
    <source>
        <dbReference type="ARBA" id="ARBA00022980"/>
    </source>
</evidence>
<feature type="region of interest" description="Disordered" evidence="7">
    <location>
        <begin position="32"/>
        <end position="518"/>
    </location>
</feature>
<gene>
    <name evidence="8" type="ORF">WJX74_007849</name>
</gene>
<evidence type="ECO:0000256" key="5">
    <source>
        <dbReference type="ARBA" id="ARBA00035266"/>
    </source>
</evidence>
<name>A0AAW1QJC0_9CHLO</name>
<keyword evidence="9" id="KW-1185">Reference proteome</keyword>
<feature type="compositionally biased region" description="Polar residues" evidence="7">
    <location>
        <begin position="179"/>
        <end position="194"/>
    </location>
</feature>
<feature type="compositionally biased region" description="Basic and acidic residues" evidence="7">
    <location>
        <begin position="133"/>
        <end position="144"/>
    </location>
</feature>
<dbReference type="PANTHER" id="PTHR13479">
    <property type="entry name" value="30S RIBOSOMAL PROTEIN S18"/>
    <property type="match status" value="1"/>
</dbReference>
<dbReference type="AlphaFoldDB" id="A0AAW1QJC0"/>
<reference evidence="8 9" key="1">
    <citation type="journal article" date="2024" name="Nat. Commun.">
        <title>Phylogenomics reveals the evolutionary origins of lichenization in chlorophyte algae.</title>
        <authorList>
            <person name="Puginier C."/>
            <person name="Libourel C."/>
            <person name="Otte J."/>
            <person name="Skaloud P."/>
            <person name="Haon M."/>
            <person name="Grisel S."/>
            <person name="Petersen M."/>
            <person name="Berrin J.G."/>
            <person name="Delaux P.M."/>
            <person name="Dal Grande F."/>
            <person name="Keller J."/>
        </authorList>
    </citation>
    <scope>NUCLEOTIDE SEQUENCE [LARGE SCALE GENOMIC DNA]</scope>
    <source>
        <strain evidence="8 9">SAG 2145</strain>
    </source>
</reference>
<sequence>MLSVRVLGRRLLKQAKERVRVDSIQVSFTSHNGYLPSARGIATGSGDTDSGAFPAAGQRSRKDWRALADKQLRPPTKGVEQDSSNRATAEDQAELAQASSQEQPWSAADHEGDASNEAPAFTDTRGAQASTQHTDHFMEEEGVKRQAAASTSAPPAAAFEDPAFLQETSGGHTPEFRADSSSGVGPDPRQNSYNEDPFMRNERASRGIGDGAGPSQRVPRGRPKTGTGPARFPRKTIEGEPREVEYDDPFMRIERASRLPPQQPNAPEVVDDTRGQAEPDEPSPEPSGGGAKQGEMGQSAPSASQQQATAQSELTNDLMRNTQQELGEEARLAEAKAGELRNQVHKYESGQPSAASGKTPEHANIPQLKKQAAKATQKAKTQKKSAKRESSDIGQRISPVAAPQSPAQSASPQEASSSTASIQDVSDAQSATSAALQAAADEEAQLDKDALDRAAAASLGQQPAASSSTSGLSWSQQVHQKAIAEMTGGGVTPDPMTGYGELGYRAAEAGRERPVDAGGKPLPPSLMTPEQRQQMLFSSPRINPSRIFVPGQFYDPQDLVGADDSSTSMFGPLRRPQNRPAQMPSPAAGKAADFRNTYLLDAYLSESGKIHPRRQTRMSAKDQRALVRKLKLARQLALLPSTSNLASMQAQRPLAEVS</sequence>
<evidence type="ECO:0000256" key="1">
    <source>
        <dbReference type="ARBA" id="ARBA00011458"/>
    </source>
</evidence>
<evidence type="ECO:0000313" key="9">
    <source>
        <dbReference type="Proteomes" id="UP001438707"/>
    </source>
</evidence>
<dbReference type="Pfam" id="PF01084">
    <property type="entry name" value="Ribosomal_S18"/>
    <property type="match status" value="1"/>
</dbReference>
<dbReference type="PANTHER" id="PTHR13479:SF65">
    <property type="entry name" value="F10K1.8 PROTEIN"/>
    <property type="match status" value="1"/>
</dbReference>
<keyword evidence="3 6" id="KW-0689">Ribosomal protein</keyword>
<dbReference type="InterPro" id="IPR036870">
    <property type="entry name" value="Ribosomal_bS18_sf"/>
</dbReference>
<comment type="similarity">
    <text evidence="6">Belongs to the bacterial ribosomal protein bS18 family.</text>
</comment>
<feature type="compositionally biased region" description="Low complexity" evidence="7">
    <location>
        <begin position="94"/>
        <end position="103"/>
    </location>
</feature>
<dbReference type="Proteomes" id="UP001438707">
    <property type="component" value="Unassembled WGS sequence"/>
</dbReference>